<dbReference type="OrthoDB" id="4393931at2"/>
<dbReference type="AlphaFoldDB" id="A0A1G5RXM6"/>
<accession>A0A1G5RXM6</accession>
<reference evidence="1 2" key="1">
    <citation type="submission" date="2016-10" db="EMBL/GenBank/DDBJ databases">
        <authorList>
            <person name="de Groot N.N."/>
        </authorList>
    </citation>
    <scope>NUCLEOTIDE SEQUENCE [LARGE SCALE GENOMIC DNA]</scope>
    <source>
        <strain evidence="1 2">DSM 2784</strain>
    </source>
</reference>
<dbReference type="RefSeq" id="WP_092589950.1">
    <property type="nucleotide sequence ID" value="NZ_FMWL01000004.1"/>
</dbReference>
<name>A0A1G5RXM6_9FIRM</name>
<dbReference type="Proteomes" id="UP000199208">
    <property type="component" value="Unassembled WGS sequence"/>
</dbReference>
<dbReference type="Pfam" id="PF18845">
    <property type="entry name" value="baeRF_family3"/>
    <property type="match status" value="1"/>
</dbReference>
<protein>
    <submittedName>
        <fullName evidence="1">Uncharacterized protein</fullName>
    </submittedName>
</protein>
<dbReference type="STRING" id="1120920.SAMN03080599_01156"/>
<proteinExistence type="predicted"/>
<evidence type="ECO:0000313" key="2">
    <source>
        <dbReference type="Proteomes" id="UP000199208"/>
    </source>
</evidence>
<evidence type="ECO:0000313" key="1">
    <source>
        <dbReference type="EMBL" id="SCZ78211.1"/>
    </source>
</evidence>
<sequence>MDTFRKQDLERLLHVEAEGCVTIYMPTFKAGPEVQQAPIMLKNLAKEAEEHLVQLGRRRPEVLESLKPIEKLIHDSEFWKHQSDGLAVFLAPETFETFRLPLHFEPAVSIDHKLNVRPLLSHLQDDGTFYILAISLNDARFFKASKFEIEEVEIESLPLNKDQALGLDKSQSISLKNAAGAAFGAPTHGSLELSDIEKTEIRQYFRKVDHALAEQLKTEKAPLVVASVEALFSLYKETNTYPHLMADCLKGNPEPLSPAQLHAKAWPMVEENFTAPMATTLDKFSMLYGQKSPLASAKLEEIFFAAHQSRVEALMLAKSAAQWGKFDLDLQSLEPVSVPEPGHRDLLSAITASALLTGGAVYVLELEDMPEEEPIAAVFRY</sequence>
<organism evidence="1 2">
    <name type="scientific">Acidaminobacter hydrogenoformans DSM 2784</name>
    <dbReference type="NCBI Taxonomy" id="1120920"/>
    <lineage>
        <taxon>Bacteria</taxon>
        <taxon>Bacillati</taxon>
        <taxon>Bacillota</taxon>
        <taxon>Clostridia</taxon>
        <taxon>Peptostreptococcales</taxon>
        <taxon>Acidaminobacteraceae</taxon>
        <taxon>Acidaminobacter</taxon>
    </lineage>
</organism>
<keyword evidence="2" id="KW-1185">Reference proteome</keyword>
<dbReference type="EMBL" id="FMWL01000004">
    <property type="protein sequence ID" value="SCZ78211.1"/>
    <property type="molecule type" value="Genomic_DNA"/>
</dbReference>
<gene>
    <name evidence="1" type="ORF">SAMN03080599_01156</name>
</gene>
<dbReference type="InterPro" id="IPR041289">
    <property type="entry name" value="Bact_RF_family3"/>
</dbReference>